<dbReference type="SUPFAM" id="SSF50129">
    <property type="entry name" value="GroES-like"/>
    <property type="match status" value="1"/>
</dbReference>
<dbReference type="PROSITE" id="PS00681">
    <property type="entry name" value="CHAPERONINS_CPN10"/>
    <property type="match status" value="1"/>
</dbReference>
<dbReference type="FunFam" id="2.30.33.40:FF:000001">
    <property type="entry name" value="10 kDa chaperonin"/>
    <property type="match status" value="1"/>
</dbReference>
<dbReference type="GO" id="GO:0005524">
    <property type="term" value="F:ATP binding"/>
    <property type="evidence" value="ECO:0007669"/>
    <property type="project" value="InterPro"/>
</dbReference>
<proteinExistence type="inferred from homology"/>
<sequence length="94" mass="10155">MKLKPLSDRVVIKMIEAEETTASGIILTASAQEKPQVAEIIEVGPGGVVDGKEIKMEVQKGQKVITSKYTGTEVKLDGETYIIVRQGDILAIVE</sequence>
<comment type="caution">
    <text evidence="5">The sequence shown here is derived from an EMBL/GenBank/DDBJ whole genome shotgun (WGS) entry which is preliminary data.</text>
</comment>
<dbReference type="InterPro" id="IPR018369">
    <property type="entry name" value="Chaprnonin_Cpn10_CS"/>
</dbReference>
<dbReference type="GO" id="GO:0051082">
    <property type="term" value="F:unfolded protein binding"/>
    <property type="evidence" value="ECO:0007669"/>
    <property type="project" value="TreeGrafter"/>
</dbReference>
<dbReference type="GO" id="GO:0005737">
    <property type="term" value="C:cytoplasm"/>
    <property type="evidence" value="ECO:0007669"/>
    <property type="project" value="UniProtKB-SubCell"/>
</dbReference>
<dbReference type="RefSeq" id="WP_054325939.1">
    <property type="nucleotide sequence ID" value="NZ_JACOPL010000001.1"/>
</dbReference>
<dbReference type="SMART" id="SM00883">
    <property type="entry name" value="Cpn10"/>
    <property type="match status" value="1"/>
</dbReference>
<evidence type="ECO:0000313" key="5">
    <source>
        <dbReference type="EMBL" id="MBC5724091.1"/>
    </source>
</evidence>
<evidence type="ECO:0000256" key="1">
    <source>
        <dbReference type="ARBA" id="ARBA00006975"/>
    </source>
</evidence>
<dbReference type="NCBIfam" id="NF001531">
    <property type="entry name" value="PRK00364.2-2"/>
    <property type="match status" value="1"/>
</dbReference>
<dbReference type="GO" id="GO:0046872">
    <property type="term" value="F:metal ion binding"/>
    <property type="evidence" value="ECO:0007669"/>
    <property type="project" value="TreeGrafter"/>
</dbReference>
<dbReference type="HAMAP" id="MF_00580">
    <property type="entry name" value="CH10"/>
    <property type="match status" value="1"/>
</dbReference>
<dbReference type="GO" id="GO:0051087">
    <property type="term" value="F:protein-folding chaperone binding"/>
    <property type="evidence" value="ECO:0007669"/>
    <property type="project" value="TreeGrafter"/>
</dbReference>
<protein>
    <recommendedName>
        <fullName evidence="3">Co-chaperonin GroES</fullName>
    </recommendedName>
    <alternativeName>
        <fullName evidence="3">10 kDa chaperonin</fullName>
    </alternativeName>
    <alternativeName>
        <fullName evidence="3">Chaperonin-10</fullName>
        <shortName evidence="3">Cpn10</shortName>
    </alternativeName>
</protein>
<dbReference type="InterPro" id="IPR037124">
    <property type="entry name" value="Chaperonin_GroES_sf"/>
</dbReference>
<dbReference type="PANTHER" id="PTHR10772">
    <property type="entry name" value="10 KDA HEAT SHOCK PROTEIN"/>
    <property type="match status" value="1"/>
</dbReference>
<gene>
    <name evidence="3" type="primary">groES</name>
    <name evidence="3" type="synonym">groS</name>
    <name evidence="5" type="ORF">H8S45_01195</name>
</gene>
<dbReference type="CDD" id="cd00320">
    <property type="entry name" value="cpn10"/>
    <property type="match status" value="1"/>
</dbReference>
<dbReference type="GO" id="GO:0044183">
    <property type="term" value="F:protein folding chaperone"/>
    <property type="evidence" value="ECO:0007669"/>
    <property type="project" value="InterPro"/>
</dbReference>
<dbReference type="PANTHER" id="PTHR10772:SF58">
    <property type="entry name" value="CO-CHAPERONIN GROES"/>
    <property type="match status" value="1"/>
</dbReference>
<comment type="function">
    <text evidence="3 4">Together with the chaperonin GroEL, plays an essential role in assisting protein folding. The GroEL-GroES system forms a nano-cage that allows encapsulation of the non-native substrate proteins and provides a physical environment optimized to promote and accelerate protein folding. GroES binds to the apical surface of the GroEL ring, thereby capping the opening of the GroEL channel.</text>
</comment>
<name>A0A923LRS7_9FIRM</name>
<dbReference type="Pfam" id="PF00166">
    <property type="entry name" value="Cpn10"/>
    <property type="match status" value="1"/>
</dbReference>
<dbReference type="Gene3D" id="2.30.33.40">
    <property type="entry name" value="GroES chaperonin"/>
    <property type="match status" value="1"/>
</dbReference>
<dbReference type="InterPro" id="IPR020818">
    <property type="entry name" value="Chaperonin_GroES"/>
</dbReference>
<dbReference type="InterPro" id="IPR011032">
    <property type="entry name" value="GroES-like_sf"/>
</dbReference>
<evidence type="ECO:0000256" key="2">
    <source>
        <dbReference type="ARBA" id="ARBA00023186"/>
    </source>
</evidence>
<keyword evidence="6" id="KW-1185">Reference proteome</keyword>
<dbReference type="AlphaFoldDB" id="A0A923LRS7"/>
<evidence type="ECO:0000256" key="4">
    <source>
        <dbReference type="RuleBase" id="RU000535"/>
    </source>
</evidence>
<dbReference type="PRINTS" id="PR00297">
    <property type="entry name" value="CHAPERONIN10"/>
</dbReference>
<reference evidence="5" key="1">
    <citation type="submission" date="2020-08" db="EMBL/GenBank/DDBJ databases">
        <title>Genome public.</title>
        <authorList>
            <person name="Liu C."/>
            <person name="Sun Q."/>
        </authorList>
    </citation>
    <scope>NUCLEOTIDE SEQUENCE</scope>
    <source>
        <strain evidence="5">NSJ-28</strain>
    </source>
</reference>
<comment type="subunit">
    <text evidence="3">Heptamer of 7 subunits arranged in a ring. Interacts with the chaperonin GroEL.</text>
</comment>
<comment type="similarity">
    <text evidence="1 3 4">Belongs to the GroES chaperonin family.</text>
</comment>
<dbReference type="EMBL" id="JACOPL010000001">
    <property type="protein sequence ID" value="MBC5724091.1"/>
    <property type="molecule type" value="Genomic_DNA"/>
</dbReference>
<keyword evidence="2 3" id="KW-0143">Chaperone</keyword>
<keyword evidence="3" id="KW-0963">Cytoplasm</keyword>
<comment type="subcellular location">
    <subcellularLocation>
        <location evidence="3">Cytoplasm</location>
    </subcellularLocation>
</comment>
<evidence type="ECO:0000256" key="3">
    <source>
        <dbReference type="HAMAP-Rule" id="MF_00580"/>
    </source>
</evidence>
<accession>A0A923LRS7</accession>
<dbReference type="Proteomes" id="UP000606499">
    <property type="component" value="Unassembled WGS sequence"/>
</dbReference>
<organism evidence="5 6">
    <name type="scientific">Agathobaculum faecis</name>
    <dbReference type="NCBI Taxonomy" id="2763013"/>
    <lineage>
        <taxon>Bacteria</taxon>
        <taxon>Bacillati</taxon>
        <taxon>Bacillota</taxon>
        <taxon>Clostridia</taxon>
        <taxon>Eubacteriales</taxon>
        <taxon>Butyricicoccaceae</taxon>
        <taxon>Agathobaculum</taxon>
    </lineage>
</organism>
<evidence type="ECO:0000313" key="6">
    <source>
        <dbReference type="Proteomes" id="UP000606499"/>
    </source>
</evidence>